<dbReference type="Proteomes" id="UP000199643">
    <property type="component" value="Unassembled WGS sequence"/>
</dbReference>
<dbReference type="AlphaFoldDB" id="A0A1G7NV58"/>
<name>A0A1G7NV58_9SPHI</name>
<dbReference type="RefSeq" id="WP_143009008.1">
    <property type="nucleotide sequence ID" value="NZ_FNCH01000001.1"/>
</dbReference>
<reference evidence="3" key="1">
    <citation type="submission" date="2016-10" db="EMBL/GenBank/DDBJ databases">
        <authorList>
            <person name="Varghese N."/>
            <person name="Submissions S."/>
        </authorList>
    </citation>
    <scope>NUCLEOTIDE SEQUENCE [LARGE SCALE GENOMIC DNA]</scope>
    <source>
        <strain evidence="3">DSM 17933</strain>
    </source>
</reference>
<proteinExistence type="predicted"/>
<evidence type="ECO:0000313" key="2">
    <source>
        <dbReference type="EMBL" id="SDF77902.1"/>
    </source>
</evidence>
<evidence type="ECO:0008006" key="4">
    <source>
        <dbReference type="Google" id="ProtNLM"/>
    </source>
</evidence>
<keyword evidence="3" id="KW-1185">Reference proteome</keyword>
<gene>
    <name evidence="2" type="ORF">SAMN05421827_101516</name>
</gene>
<feature type="signal peptide" evidence="1">
    <location>
        <begin position="1"/>
        <end position="26"/>
    </location>
</feature>
<sequence length="284" mass="31910">MTHLTFRNKRNLLFAIALLFSLPSMSQDRIFSIGYTKNFISSDSSNVSFTIDLNRIPGKSEGPGTFYLINIPALEKLNFFVKPTADVNLGSYTTLTANNVSIGLPLGFSRKLNKDTPNTTWGTLWGSFEIGPDFIADKTFNNYLYYLSPGFALNYSYTSTNETVVDFGVGFKYGFGKRLQSVETKATNSYGKYVIPIGLALNAFKAKDDSYHHLKLSGIYKYNHILKDELSIGTGKDKNYLQFKLDYYFMSQLGINVTYTSGYEEPLFKKVNSLAFGITFARKG</sequence>
<evidence type="ECO:0000313" key="3">
    <source>
        <dbReference type="Proteomes" id="UP000199643"/>
    </source>
</evidence>
<dbReference type="EMBL" id="FNCH01000001">
    <property type="protein sequence ID" value="SDF77902.1"/>
    <property type="molecule type" value="Genomic_DNA"/>
</dbReference>
<evidence type="ECO:0000256" key="1">
    <source>
        <dbReference type="SAM" id="SignalP"/>
    </source>
</evidence>
<organism evidence="2 3">
    <name type="scientific">Pedobacter terrae</name>
    <dbReference type="NCBI Taxonomy" id="405671"/>
    <lineage>
        <taxon>Bacteria</taxon>
        <taxon>Pseudomonadati</taxon>
        <taxon>Bacteroidota</taxon>
        <taxon>Sphingobacteriia</taxon>
        <taxon>Sphingobacteriales</taxon>
        <taxon>Sphingobacteriaceae</taxon>
        <taxon>Pedobacter</taxon>
    </lineage>
</organism>
<dbReference type="OrthoDB" id="1419006at2"/>
<accession>A0A1G7NV58</accession>
<feature type="chain" id="PRO_5011591680" description="Outer membrane protein with beta-barrel domain" evidence="1">
    <location>
        <begin position="27"/>
        <end position="284"/>
    </location>
</feature>
<keyword evidence="1" id="KW-0732">Signal</keyword>
<protein>
    <recommendedName>
        <fullName evidence="4">Outer membrane protein with beta-barrel domain</fullName>
    </recommendedName>
</protein>